<evidence type="ECO:0000256" key="4">
    <source>
        <dbReference type="ARBA" id="ARBA00024746"/>
    </source>
</evidence>
<dbReference type="InterPro" id="IPR025965">
    <property type="entry name" value="FlgD/Vpr_Ig-like"/>
</dbReference>
<dbReference type="OrthoDB" id="9785233at2"/>
<evidence type="ECO:0000313" key="9">
    <source>
        <dbReference type="EMBL" id="BAO44287.1"/>
    </source>
</evidence>
<feature type="domain" description="FlgD Tudor-like" evidence="8">
    <location>
        <begin position="84"/>
        <end position="219"/>
    </location>
</feature>
<keyword evidence="10" id="KW-1185">Reference proteome</keyword>
<accession>A0A7U6JHY7</accession>
<gene>
    <name evidence="9" type="ORF">TBH_C1364</name>
</gene>
<keyword evidence="3 5" id="KW-1005">Bacterial flagellum biogenesis</keyword>
<dbReference type="RefSeq" id="WP_082030634.1">
    <property type="nucleotide sequence ID" value="NZ_AP012273.1"/>
</dbReference>
<evidence type="ECO:0000259" key="7">
    <source>
        <dbReference type="Pfam" id="PF13860"/>
    </source>
</evidence>
<keyword evidence="9" id="KW-0966">Cell projection</keyword>
<evidence type="ECO:0000256" key="2">
    <source>
        <dbReference type="ARBA" id="ARBA00016013"/>
    </source>
</evidence>
<dbReference type="KEGG" id="tbn:TBH_C1364"/>
<dbReference type="InterPro" id="IPR025963">
    <property type="entry name" value="FLgD_Tudor"/>
</dbReference>
<name>A0A7U6JHY7_9GAMM</name>
<evidence type="ECO:0000256" key="1">
    <source>
        <dbReference type="ARBA" id="ARBA00010577"/>
    </source>
</evidence>
<protein>
    <recommendedName>
        <fullName evidence="2 5">Basal-body rod modification protein FlgD</fullName>
    </recommendedName>
</protein>
<evidence type="ECO:0000259" key="8">
    <source>
        <dbReference type="Pfam" id="PF13861"/>
    </source>
</evidence>
<evidence type="ECO:0000256" key="3">
    <source>
        <dbReference type="ARBA" id="ARBA00022795"/>
    </source>
</evidence>
<comment type="function">
    <text evidence="4 5">Required for flagellar hook formation. May act as a scaffolding protein.</text>
</comment>
<dbReference type="Gene3D" id="2.60.40.4070">
    <property type="match status" value="1"/>
</dbReference>
<proteinExistence type="inferred from homology"/>
<dbReference type="Gene3D" id="2.30.30.910">
    <property type="match status" value="1"/>
</dbReference>
<evidence type="ECO:0000313" key="10">
    <source>
        <dbReference type="Proteomes" id="UP000031631"/>
    </source>
</evidence>
<reference evidence="9 10" key="1">
    <citation type="journal article" date="2014" name="PLoS ONE">
        <title>Physiological and genomic features of a novel sulfur-oxidizing gammaproteobacterium belonging to a previously uncultivated symbiotic lineage isolated from a hydrothermal vent.</title>
        <authorList>
            <person name="Nunoura T."/>
            <person name="Takaki Y."/>
            <person name="Kazama H."/>
            <person name="Kakuta J."/>
            <person name="Shimamura S."/>
            <person name="Makita H."/>
            <person name="Hirai M."/>
            <person name="Miyazaki M."/>
            <person name="Takai K."/>
        </authorList>
    </citation>
    <scope>NUCLEOTIDE SEQUENCE [LARGE SCALE GENOMIC DNA]</scope>
    <source>
        <strain evidence="9 10">Hiromi1</strain>
    </source>
</reference>
<dbReference type="InterPro" id="IPR005648">
    <property type="entry name" value="FlgD"/>
</dbReference>
<dbReference type="Pfam" id="PF13860">
    <property type="entry name" value="FlgD_ig"/>
    <property type="match status" value="1"/>
</dbReference>
<sequence length="223" mass="23700">MISETSNSSQASLQSIPETSGRSRSDMGQADFIALMLAQMKNQDPTKPLDPNEFMGQLAQFSTVNGIQELKQSFDSLASVMVSDQSIKAAGLVGHSVMVPGNSGFLETGGAISGQALLDSSVTDLNIKIYDQQGALVRTIPMSAQAAGRVSFKWDGFMDSGDPAPPGNYKIVAEVQVNDTVQEAALEIRTQVESVSLNPYNGGILLNLDNGSTVPWESIQTIL</sequence>
<feature type="region of interest" description="Disordered" evidence="6">
    <location>
        <begin position="1"/>
        <end position="25"/>
    </location>
</feature>
<evidence type="ECO:0000256" key="5">
    <source>
        <dbReference type="RuleBase" id="RU362076"/>
    </source>
</evidence>
<feature type="domain" description="FlgD/Vpr Ig-like" evidence="7">
    <location>
        <begin position="109"/>
        <end position="175"/>
    </location>
</feature>
<dbReference type="EMBL" id="AP012273">
    <property type="protein sequence ID" value="BAO44287.1"/>
    <property type="molecule type" value="Genomic_DNA"/>
</dbReference>
<dbReference type="Proteomes" id="UP000031631">
    <property type="component" value="Chromosome"/>
</dbReference>
<dbReference type="AlphaFoldDB" id="A0A7U6JHY7"/>
<keyword evidence="9" id="KW-0282">Flagellum</keyword>
<organism evidence="9 10">
    <name type="scientific">Thiolapillus brandeum</name>
    <dbReference type="NCBI Taxonomy" id="1076588"/>
    <lineage>
        <taxon>Bacteria</taxon>
        <taxon>Pseudomonadati</taxon>
        <taxon>Pseudomonadota</taxon>
        <taxon>Gammaproteobacteria</taxon>
        <taxon>Chromatiales</taxon>
        <taxon>Sedimenticolaceae</taxon>
        <taxon>Thiolapillus</taxon>
    </lineage>
</organism>
<dbReference type="GO" id="GO:0044781">
    <property type="term" value="P:bacterial-type flagellum organization"/>
    <property type="evidence" value="ECO:0007669"/>
    <property type="project" value="UniProtKB-UniRule"/>
</dbReference>
<evidence type="ECO:0000256" key="6">
    <source>
        <dbReference type="SAM" id="MobiDB-lite"/>
    </source>
</evidence>
<dbReference type="Pfam" id="PF03963">
    <property type="entry name" value="FlgD"/>
    <property type="match status" value="1"/>
</dbReference>
<comment type="similarity">
    <text evidence="1 5">Belongs to the FlgD family.</text>
</comment>
<keyword evidence="9" id="KW-0969">Cilium</keyword>
<dbReference type="Pfam" id="PF13861">
    <property type="entry name" value="FLgD_tudor"/>
    <property type="match status" value="1"/>
</dbReference>
<feature type="compositionally biased region" description="Polar residues" evidence="6">
    <location>
        <begin position="1"/>
        <end position="22"/>
    </location>
</feature>